<dbReference type="SUPFAM" id="SSF46689">
    <property type="entry name" value="Homeodomain-like"/>
    <property type="match status" value="1"/>
</dbReference>
<dbReference type="RefSeq" id="WP_109321106.1">
    <property type="nucleotide sequence ID" value="NZ_QFWT01000013.1"/>
</dbReference>
<dbReference type="AlphaFoldDB" id="A0A2U3B596"/>
<dbReference type="SMART" id="SM00342">
    <property type="entry name" value="HTH_ARAC"/>
    <property type="match status" value="1"/>
</dbReference>
<dbReference type="GO" id="GO:0000976">
    <property type="term" value="F:transcription cis-regulatory region binding"/>
    <property type="evidence" value="ECO:0007669"/>
    <property type="project" value="TreeGrafter"/>
</dbReference>
<dbReference type="GO" id="GO:0003700">
    <property type="term" value="F:DNA-binding transcription factor activity"/>
    <property type="evidence" value="ECO:0007669"/>
    <property type="project" value="InterPro"/>
</dbReference>
<dbReference type="PANTHER" id="PTHR47894:SF4">
    <property type="entry name" value="HTH-TYPE TRANSCRIPTIONAL REGULATOR GADX"/>
    <property type="match status" value="1"/>
</dbReference>
<dbReference type="EMBL" id="QFWT01000013">
    <property type="protein sequence ID" value="PWI31947.1"/>
    <property type="molecule type" value="Genomic_DNA"/>
</dbReference>
<dbReference type="OrthoDB" id="5622169at2"/>
<evidence type="ECO:0000256" key="2">
    <source>
        <dbReference type="ARBA" id="ARBA00023125"/>
    </source>
</evidence>
<evidence type="ECO:0000313" key="6">
    <source>
        <dbReference type="Proteomes" id="UP000245362"/>
    </source>
</evidence>
<accession>A0A2U3B596</accession>
<dbReference type="InterPro" id="IPR020449">
    <property type="entry name" value="Tscrpt_reg_AraC-type_HTH"/>
</dbReference>
<reference evidence="5 6" key="1">
    <citation type="submission" date="2018-05" db="EMBL/GenBank/DDBJ databases">
        <title>Vibrio limimaris sp. nov., isolated from marine sediment.</title>
        <authorList>
            <person name="Li C.-M."/>
        </authorList>
    </citation>
    <scope>NUCLEOTIDE SEQUENCE [LARGE SCALE GENOMIC DNA]</scope>
    <source>
        <strain evidence="5 6">E4404</strain>
    </source>
</reference>
<evidence type="ECO:0000256" key="3">
    <source>
        <dbReference type="ARBA" id="ARBA00023163"/>
    </source>
</evidence>
<proteinExistence type="predicted"/>
<keyword evidence="6" id="KW-1185">Reference proteome</keyword>
<dbReference type="PANTHER" id="PTHR47894">
    <property type="entry name" value="HTH-TYPE TRANSCRIPTIONAL REGULATOR GADX"/>
    <property type="match status" value="1"/>
</dbReference>
<evidence type="ECO:0000259" key="4">
    <source>
        <dbReference type="PROSITE" id="PS01124"/>
    </source>
</evidence>
<keyword evidence="2" id="KW-0238">DNA-binding</keyword>
<dbReference type="InterPro" id="IPR018060">
    <property type="entry name" value="HTH_AraC"/>
</dbReference>
<gene>
    <name evidence="5" type="ORF">DI392_18140</name>
</gene>
<comment type="caution">
    <text evidence="5">The sequence shown here is derived from an EMBL/GenBank/DDBJ whole genome shotgun (WGS) entry which is preliminary data.</text>
</comment>
<feature type="domain" description="HTH araC/xylS-type" evidence="4">
    <location>
        <begin position="169"/>
        <end position="266"/>
    </location>
</feature>
<protein>
    <submittedName>
        <fullName evidence="5">AraC family transcriptional regulator</fullName>
    </submittedName>
</protein>
<name>A0A2U3B596_9VIBR</name>
<evidence type="ECO:0000313" key="5">
    <source>
        <dbReference type="EMBL" id="PWI31947.1"/>
    </source>
</evidence>
<sequence length="273" mass="30313">MSKVTVFKHESLTTRKKDRFPATQSGILRVKKGALNIRTEDNTSLVLSAGEFIVYHSDDLKEVQSQALYESFLAEIIILEPSVFQAFCNQIPKPNQVINTENVAEKVFVFGTSHTIATTILDLLISAKEAESSDHTVEALAHALLAEIIHISPTTQTIFRKAFDQTTAQKVIRFIELNIDNEVSLEATSQFLGMSTATLKRRLAAEDLSFSQLLKVKRVNYAATKLRLTNKSIAEIAFESGFKSAAHFSTAFKGVQGMTPKEFRQQVASSRAK</sequence>
<dbReference type="Proteomes" id="UP000245362">
    <property type="component" value="Unassembled WGS sequence"/>
</dbReference>
<dbReference type="PROSITE" id="PS01124">
    <property type="entry name" value="HTH_ARAC_FAMILY_2"/>
    <property type="match status" value="1"/>
</dbReference>
<keyword evidence="3" id="KW-0804">Transcription</keyword>
<dbReference type="Gene3D" id="1.10.10.60">
    <property type="entry name" value="Homeodomain-like"/>
    <property type="match status" value="1"/>
</dbReference>
<evidence type="ECO:0000256" key="1">
    <source>
        <dbReference type="ARBA" id="ARBA00023015"/>
    </source>
</evidence>
<dbReference type="Pfam" id="PF12833">
    <property type="entry name" value="HTH_18"/>
    <property type="match status" value="1"/>
</dbReference>
<organism evidence="5 6">
    <name type="scientific">Vibrio albus</name>
    <dbReference type="NCBI Taxonomy" id="2200953"/>
    <lineage>
        <taxon>Bacteria</taxon>
        <taxon>Pseudomonadati</taxon>
        <taxon>Pseudomonadota</taxon>
        <taxon>Gammaproteobacteria</taxon>
        <taxon>Vibrionales</taxon>
        <taxon>Vibrionaceae</taxon>
        <taxon>Vibrio</taxon>
    </lineage>
</organism>
<dbReference type="InterPro" id="IPR009057">
    <property type="entry name" value="Homeodomain-like_sf"/>
</dbReference>
<dbReference type="GO" id="GO:0005829">
    <property type="term" value="C:cytosol"/>
    <property type="evidence" value="ECO:0007669"/>
    <property type="project" value="TreeGrafter"/>
</dbReference>
<keyword evidence="1" id="KW-0805">Transcription regulation</keyword>
<dbReference type="PRINTS" id="PR00032">
    <property type="entry name" value="HTHARAC"/>
</dbReference>